<dbReference type="InterPro" id="IPR027417">
    <property type="entry name" value="P-loop_NTPase"/>
</dbReference>
<dbReference type="Gene3D" id="3.40.50.300">
    <property type="entry name" value="P-loop containing nucleotide triphosphate hydrolases"/>
    <property type="match status" value="1"/>
</dbReference>
<proteinExistence type="inferred from homology"/>
<evidence type="ECO:0000313" key="6">
    <source>
        <dbReference type="Proteomes" id="UP001529510"/>
    </source>
</evidence>
<sequence>MDEEMKSEMMKSLYLSHPGPHVFLLVINLETFKEEQRNIVEQIHENFGAQVFKFTLVLVTRREKMSRKEWMLFISDTKFRELVSHCRDNYHAINSKNEINRTHITELLEKIDEIIKHNNQHYEKI</sequence>
<dbReference type="GO" id="GO:0005525">
    <property type="term" value="F:GTP binding"/>
    <property type="evidence" value="ECO:0007669"/>
    <property type="project" value="UniProtKB-KW"/>
</dbReference>
<reference evidence="5 6" key="1">
    <citation type="submission" date="2024-05" db="EMBL/GenBank/DDBJ databases">
        <title>Genome sequencing and assembly of Indian major carp, Cirrhinus mrigala (Hamilton, 1822).</title>
        <authorList>
            <person name="Mohindra V."/>
            <person name="Chowdhury L.M."/>
            <person name="Lal K."/>
            <person name="Jena J.K."/>
        </authorList>
    </citation>
    <scope>NUCLEOTIDE SEQUENCE [LARGE SCALE GENOMIC DNA]</scope>
    <source>
        <strain evidence="5">CM1030</strain>
        <tissue evidence="5">Blood</tissue>
    </source>
</reference>
<comment type="similarity">
    <text evidence="1">Belongs to the TRAFAC class TrmE-Era-EngA-EngB-Septin-like GTPase superfamily. AIG1/Toc34/Toc159-like paraseptin GTPase family. IAN subfamily.</text>
</comment>
<evidence type="ECO:0000256" key="1">
    <source>
        <dbReference type="ARBA" id="ARBA00008535"/>
    </source>
</evidence>
<protein>
    <recommendedName>
        <fullName evidence="4">AIG1-type G domain-containing protein</fullName>
    </recommendedName>
</protein>
<comment type="caution">
    <text evidence="5">The sequence shown here is derived from an EMBL/GenBank/DDBJ whole genome shotgun (WGS) entry which is preliminary data.</text>
</comment>
<organism evidence="5 6">
    <name type="scientific">Cirrhinus mrigala</name>
    <name type="common">Mrigala</name>
    <dbReference type="NCBI Taxonomy" id="683832"/>
    <lineage>
        <taxon>Eukaryota</taxon>
        <taxon>Metazoa</taxon>
        <taxon>Chordata</taxon>
        <taxon>Craniata</taxon>
        <taxon>Vertebrata</taxon>
        <taxon>Euteleostomi</taxon>
        <taxon>Actinopterygii</taxon>
        <taxon>Neopterygii</taxon>
        <taxon>Teleostei</taxon>
        <taxon>Ostariophysi</taxon>
        <taxon>Cypriniformes</taxon>
        <taxon>Cyprinidae</taxon>
        <taxon>Labeoninae</taxon>
        <taxon>Labeonini</taxon>
        <taxon>Cirrhinus</taxon>
    </lineage>
</organism>
<name>A0ABD0RXZ3_CIRMR</name>
<evidence type="ECO:0000259" key="4">
    <source>
        <dbReference type="Pfam" id="PF04548"/>
    </source>
</evidence>
<keyword evidence="3" id="KW-0342">GTP-binding</keyword>
<dbReference type="PANTHER" id="PTHR10903:SF188">
    <property type="entry name" value="GTPASE IMAP FAMILY MEMBER 2-LIKE-RELATED"/>
    <property type="match status" value="1"/>
</dbReference>
<accession>A0ABD0RXZ3</accession>
<evidence type="ECO:0000256" key="3">
    <source>
        <dbReference type="ARBA" id="ARBA00023134"/>
    </source>
</evidence>
<dbReference type="AlphaFoldDB" id="A0ABD0RXZ3"/>
<dbReference type="InterPro" id="IPR006703">
    <property type="entry name" value="G_AIG1"/>
</dbReference>
<feature type="domain" description="AIG1-type G" evidence="4">
    <location>
        <begin position="2"/>
        <end position="121"/>
    </location>
</feature>
<dbReference type="SUPFAM" id="SSF52540">
    <property type="entry name" value="P-loop containing nucleoside triphosphate hydrolases"/>
    <property type="match status" value="1"/>
</dbReference>
<evidence type="ECO:0000256" key="2">
    <source>
        <dbReference type="ARBA" id="ARBA00022741"/>
    </source>
</evidence>
<dbReference type="Proteomes" id="UP001529510">
    <property type="component" value="Unassembled WGS sequence"/>
</dbReference>
<evidence type="ECO:0000313" key="5">
    <source>
        <dbReference type="EMBL" id="KAL0202677.1"/>
    </source>
</evidence>
<dbReference type="Pfam" id="PF04548">
    <property type="entry name" value="AIG1"/>
    <property type="match status" value="1"/>
</dbReference>
<dbReference type="EMBL" id="JAMKFB020000001">
    <property type="protein sequence ID" value="KAL0202677.1"/>
    <property type="molecule type" value="Genomic_DNA"/>
</dbReference>
<gene>
    <name evidence="5" type="ORF">M9458_000695</name>
</gene>
<dbReference type="InterPro" id="IPR045058">
    <property type="entry name" value="GIMA/IAN/Toc"/>
</dbReference>
<feature type="non-terminal residue" evidence="5">
    <location>
        <position position="125"/>
    </location>
</feature>
<keyword evidence="6" id="KW-1185">Reference proteome</keyword>
<dbReference type="PANTHER" id="PTHR10903">
    <property type="entry name" value="GTPASE, IMAP FAMILY MEMBER-RELATED"/>
    <property type="match status" value="1"/>
</dbReference>
<keyword evidence="2" id="KW-0547">Nucleotide-binding</keyword>